<dbReference type="PANTHER" id="PTHR48107:SF12">
    <property type="entry name" value="NAD DEPENDENT EPIMERASE_DEHYDRATASE FAMILY PROTEIN, EXPRESSED"/>
    <property type="match status" value="1"/>
</dbReference>
<dbReference type="InterPro" id="IPR036291">
    <property type="entry name" value="NAD(P)-bd_dom_sf"/>
</dbReference>
<proteinExistence type="inferred from homology"/>
<dbReference type="GO" id="GO:0120529">
    <property type="term" value="F:secoisolariciresinol dehydrogenase activity"/>
    <property type="evidence" value="ECO:0007669"/>
    <property type="project" value="UniProtKB-EC"/>
</dbReference>
<dbReference type="Proteomes" id="UP001419268">
    <property type="component" value="Unassembled WGS sequence"/>
</dbReference>
<dbReference type="PRINTS" id="PR00081">
    <property type="entry name" value="GDHRDH"/>
</dbReference>
<evidence type="ECO:0000313" key="5">
    <source>
        <dbReference type="EMBL" id="KAK9125588.1"/>
    </source>
</evidence>
<evidence type="ECO:0000256" key="2">
    <source>
        <dbReference type="ARBA" id="ARBA00023002"/>
    </source>
</evidence>
<evidence type="ECO:0000313" key="6">
    <source>
        <dbReference type="Proteomes" id="UP001419268"/>
    </source>
</evidence>
<dbReference type="Gene3D" id="3.40.50.720">
    <property type="entry name" value="NAD(P)-binding Rossmann-like Domain"/>
    <property type="match status" value="1"/>
</dbReference>
<evidence type="ECO:0000256" key="1">
    <source>
        <dbReference type="ARBA" id="ARBA00006484"/>
    </source>
</evidence>
<reference evidence="5 6" key="1">
    <citation type="submission" date="2024-01" db="EMBL/GenBank/DDBJ databases">
        <title>Genome assemblies of Stephania.</title>
        <authorList>
            <person name="Yang L."/>
        </authorList>
    </citation>
    <scope>NUCLEOTIDE SEQUENCE [LARGE SCALE GENOMIC DNA]</scope>
    <source>
        <strain evidence="5">JXDWG</strain>
        <tissue evidence="5">Leaf</tissue>
    </source>
</reference>
<comment type="similarity">
    <text evidence="1">Belongs to the short-chain dehydrogenases/reductases (SDR) family.</text>
</comment>
<accession>A0AAP0P0D4</accession>
<organism evidence="5 6">
    <name type="scientific">Stephania cephalantha</name>
    <dbReference type="NCBI Taxonomy" id="152367"/>
    <lineage>
        <taxon>Eukaryota</taxon>
        <taxon>Viridiplantae</taxon>
        <taxon>Streptophyta</taxon>
        <taxon>Embryophyta</taxon>
        <taxon>Tracheophyta</taxon>
        <taxon>Spermatophyta</taxon>
        <taxon>Magnoliopsida</taxon>
        <taxon>Ranunculales</taxon>
        <taxon>Menispermaceae</taxon>
        <taxon>Menispermoideae</taxon>
        <taxon>Cissampelideae</taxon>
        <taxon>Stephania</taxon>
    </lineage>
</organism>
<keyword evidence="2" id="KW-0560">Oxidoreductase</keyword>
<evidence type="ECO:0000256" key="4">
    <source>
        <dbReference type="ARBA" id="ARBA00071098"/>
    </source>
</evidence>
<dbReference type="InterPro" id="IPR002347">
    <property type="entry name" value="SDR_fam"/>
</dbReference>
<dbReference type="FunFam" id="3.40.50.720:FF:000084">
    <property type="entry name" value="Short-chain dehydrogenase reductase"/>
    <property type="match status" value="1"/>
</dbReference>
<sequence length="286" mass="29546">MAAPPPPPPQPLHGRTAIVTGASRGIGRAIALHLASLGANLVVNYSSSSAQADLLASHLNSDSDHIRAVAIQADVSNPDQVNSLFDRAEQAFGSPAHILVHSAGVIDSKYPTVANTTVEDWDHTFNVNTKGSFLCSREAAKRLKRGGGGRIIAISTSVVGGHFPGYAAYAASKAAVETMIKIMAKELKGSGVTANCVAPGPTATEFFFAGKTEETVKRMADACPMGRIGETSDIAPVVGFVASDAGEWINGQVIRVNGGAIMAGIVTGISAINGTNSHSIEEPVTY</sequence>
<dbReference type="SUPFAM" id="SSF51735">
    <property type="entry name" value="NAD(P)-binding Rossmann-fold domains"/>
    <property type="match status" value="1"/>
</dbReference>
<dbReference type="PANTHER" id="PTHR48107">
    <property type="entry name" value="NADPH-DEPENDENT ALDEHYDE REDUCTASE-LIKE PROTEIN, CHLOROPLASTIC-RELATED"/>
    <property type="match status" value="1"/>
</dbReference>
<protein>
    <recommendedName>
        <fullName evidence="4">Secoisolariciresinol dehydrogenase</fullName>
        <ecNumber evidence="3">1.1.1.331</ecNumber>
    </recommendedName>
</protein>
<name>A0AAP0P0D4_9MAGN</name>
<keyword evidence="6" id="KW-1185">Reference proteome</keyword>
<dbReference type="GO" id="GO:0009807">
    <property type="term" value="P:lignan biosynthetic process"/>
    <property type="evidence" value="ECO:0007669"/>
    <property type="project" value="UniProtKB-ARBA"/>
</dbReference>
<evidence type="ECO:0000256" key="3">
    <source>
        <dbReference type="ARBA" id="ARBA00066949"/>
    </source>
</evidence>
<gene>
    <name evidence="5" type="ORF">Scep_014434</name>
</gene>
<comment type="caution">
    <text evidence="5">The sequence shown here is derived from an EMBL/GenBank/DDBJ whole genome shotgun (WGS) entry which is preliminary data.</text>
</comment>
<dbReference type="AlphaFoldDB" id="A0AAP0P0D4"/>
<dbReference type="Pfam" id="PF13561">
    <property type="entry name" value="adh_short_C2"/>
    <property type="match status" value="1"/>
</dbReference>
<dbReference type="EC" id="1.1.1.331" evidence="3"/>
<dbReference type="EMBL" id="JBBNAG010000006">
    <property type="protein sequence ID" value="KAK9125588.1"/>
    <property type="molecule type" value="Genomic_DNA"/>
</dbReference>
<dbReference type="PRINTS" id="PR00080">
    <property type="entry name" value="SDRFAMILY"/>
</dbReference>